<organism evidence="1 2">
    <name type="scientific">Citrus sinensis</name>
    <name type="common">Sweet orange</name>
    <name type="synonym">Citrus aurantium var. sinensis</name>
    <dbReference type="NCBI Taxonomy" id="2711"/>
    <lineage>
        <taxon>Eukaryota</taxon>
        <taxon>Viridiplantae</taxon>
        <taxon>Streptophyta</taxon>
        <taxon>Embryophyta</taxon>
        <taxon>Tracheophyta</taxon>
        <taxon>Spermatophyta</taxon>
        <taxon>Magnoliopsida</taxon>
        <taxon>eudicotyledons</taxon>
        <taxon>Gunneridae</taxon>
        <taxon>Pentapetalae</taxon>
        <taxon>rosids</taxon>
        <taxon>malvids</taxon>
        <taxon>Sapindales</taxon>
        <taxon>Rutaceae</taxon>
        <taxon>Aurantioideae</taxon>
        <taxon>Citrus</taxon>
    </lineage>
</organism>
<dbReference type="Proteomes" id="UP000829398">
    <property type="component" value="Chromosome 8"/>
</dbReference>
<reference evidence="2" key="1">
    <citation type="journal article" date="2023" name="Hortic. Res.">
        <title>A chromosome-level phased genome enabling allele-level studies in sweet orange: a case study on citrus Huanglongbing tolerance.</title>
        <authorList>
            <person name="Wu B."/>
            <person name="Yu Q."/>
            <person name="Deng Z."/>
            <person name="Duan Y."/>
            <person name="Luo F."/>
            <person name="Gmitter F. Jr."/>
        </authorList>
    </citation>
    <scope>NUCLEOTIDE SEQUENCE [LARGE SCALE GENOMIC DNA]</scope>
    <source>
        <strain evidence="2">cv. Valencia</strain>
    </source>
</reference>
<accession>A0ACB8IS56</accession>
<dbReference type="EMBL" id="CM039177">
    <property type="protein sequence ID" value="KAH9699537.1"/>
    <property type="molecule type" value="Genomic_DNA"/>
</dbReference>
<keyword evidence="2" id="KW-1185">Reference proteome</keyword>
<proteinExistence type="predicted"/>
<comment type="caution">
    <text evidence="1">The sequence shown here is derived from an EMBL/GenBank/DDBJ whole genome shotgun (WGS) entry which is preliminary data.</text>
</comment>
<evidence type="ECO:0000313" key="1">
    <source>
        <dbReference type="EMBL" id="KAH9699537.1"/>
    </source>
</evidence>
<sequence length="340" mass="39239">MTGTSDNASECLGDLDWKPKLSIEFDSEQVAYDFYNMYGLKLGFSIRRESCDRRNQVDRKNNNFFVNHFVESHNHLLVMQECAHMLPSQHKITLSQAVEVDLTKQSGIPLKSTFELMGKEAGGREPLGYTKLDHKNYLRSKRQKSLAYGEAGSVLKYFADQTLENPLFFSSIQLDNEEMITNTLWADVKIIIDYGHFGDVRFHTAYKTNNASRSFAVFVGLNHHKETVLFWATLMYDETIDLFIWLFEMFLQVLLGKAPNTITTDQDATMAKAISQVMPNTYHKLCIWHTMQNALKHVRFLFNGSSGVKSILFILMDKIKEKRDFLTAWNNMLDEYTMIG</sequence>
<name>A0ACB8IS56_CITSI</name>
<evidence type="ECO:0000313" key="2">
    <source>
        <dbReference type="Proteomes" id="UP000829398"/>
    </source>
</evidence>
<protein>
    <submittedName>
        <fullName evidence="1">Protein FAR1-related sequence</fullName>
    </submittedName>
</protein>
<gene>
    <name evidence="1" type="ORF">KPL71_024402</name>
</gene>